<keyword evidence="3" id="KW-0472">Membrane</keyword>
<organism evidence="4 5">
    <name type="scientific">Artemia franciscana</name>
    <name type="common">Brine shrimp</name>
    <name type="synonym">Artemia sanfranciscana</name>
    <dbReference type="NCBI Taxonomy" id="6661"/>
    <lineage>
        <taxon>Eukaryota</taxon>
        <taxon>Metazoa</taxon>
        <taxon>Ecdysozoa</taxon>
        <taxon>Arthropoda</taxon>
        <taxon>Crustacea</taxon>
        <taxon>Branchiopoda</taxon>
        <taxon>Anostraca</taxon>
        <taxon>Artemiidae</taxon>
        <taxon>Artemia</taxon>
    </lineage>
</organism>
<dbReference type="EMBL" id="JAVRJZ010000003">
    <property type="protein sequence ID" value="KAK2724266.1"/>
    <property type="molecule type" value="Genomic_DNA"/>
</dbReference>
<name>A0AA88ICT9_ARTSF</name>
<evidence type="ECO:0000313" key="5">
    <source>
        <dbReference type="Proteomes" id="UP001187531"/>
    </source>
</evidence>
<feature type="compositionally biased region" description="Polar residues" evidence="2">
    <location>
        <begin position="142"/>
        <end position="152"/>
    </location>
</feature>
<evidence type="ECO:0000313" key="4">
    <source>
        <dbReference type="EMBL" id="KAK2724266.1"/>
    </source>
</evidence>
<dbReference type="AlphaFoldDB" id="A0AA88ICT9"/>
<protein>
    <submittedName>
        <fullName evidence="4">Uncharacterized protein</fullName>
    </submittedName>
</protein>
<feature type="coiled-coil region" evidence="1">
    <location>
        <begin position="95"/>
        <end position="122"/>
    </location>
</feature>
<feature type="region of interest" description="Disordered" evidence="2">
    <location>
        <begin position="141"/>
        <end position="165"/>
    </location>
</feature>
<sequence length="508" mass="58453">MFQRNQNGKFLGFAISVGKVLFTAGVVMLALANVGGAFPLEKREEAHAPTQNQEINHAKDSKNVIPAKLPCGHDYHLAHIVKDEVIIYVPQDVVKETFEKVNKTLEDIQKNYEKKKEENEENSPFDEESIQHIVKIVPVGKSMQQEENNSKNQSKRDLKFDWSGPDQLRNRREVENISKNLTQEKGDISIPVLPEKLPCGHDYHLTHYITDEMFVYVPSNSLKETVKKINESLQEIKADYEKRKNETIQSSPFDREVVQHTVQVIPIYGKPIENVERRDEGQQSTRVQRLVEQVQATPAVEEPTPVVSSKDETESHVLNNDTLNTTNRLPCGHEYHIIHVVHDQMLVYVPPGILNETVVKVNKTLHEIQSKSVEEIESKKDSGFDKEVVHHMVKIVPVVPPHHHTSTGEIIWDSQQKSEPEPLPTPVPDQQQRHKRENNFHSNVFGVGYPQNPYHGLGHNHYQDYRYQDIPDPSYQRSYMDSSYNDGWNRNLGGYNQRDYGFKPHFPI</sequence>
<evidence type="ECO:0000256" key="2">
    <source>
        <dbReference type="SAM" id="MobiDB-lite"/>
    </source>
</evidence>
<feature type="coiled-coil region" evidence="1">
    <location>
        <begin position="219"/>
        <end position="250"/>
    </location>
</feature>
<keyword evidence="1" id="KW-0175">Coiled coil</keyword>
<comment type="caution">
    <text evidence="4">The sequence shown here is derived from an EMBL/GenBank/DDBJ whole genome shotgun (WGS) entry which is preliminary data.</text>
</comment>
<dbReference type="Proteomes" id="UP001187531">
    <property type="component" value="Unassembled WGS sequence"/>
</dbReference>
<gene>
    <name evidence="4" type="ORF">QYM36_000954</name>
</gene>
<keyword evidence="3" id="KW-0812">Transmembrane</keyword>
<feature type="region of interest" description="Disordered" evidence="2">
    <location>
        <begin position="414"/>
        <end position="434"/>
    </location>
</feature>
<evidence type="ECO:0000256" key="3">
    <source>
        <dbReference type="SAM" id="Phobius"/>
    </source>
</evidence>
<accession>A0AA88ICT9</accession>
<feature type="transmembrane region" description="Helical" evidence="3">
    <location>
        <begin position="12"/>
        <end position="32"/>
    </location>
</feature>
<evidence type="ECO:0000256" key="1">
    <source>
        <dbReference type="SAM" id="Coils"/>
    </source>
</evidence>
<keyword evidence="5" id="KW-1185">Reference proteome</keyword>
<keyword evidence="3" id="KW-1133">Transmembrane helix</keyword>
<proteinExistence type="predicted"/>
<reference evidence="4" key="1">
    <citation type="submission" date="2023-07" db="EMBL/GenBank/DDBJ databases">
        <title>Chromosome-level genome assembly of Artemia franciscana.</title>
        <authorList>
            <person name="Jo E."/>
        </authorList>
    </citation>
    <scope>NUCLEOTIDE SEQUENCE</scope>
    <source>
        <tissue evidence="4">Whole body</tissue>
    </source>
</reference>